<proteinExistence type="predicted"/>
<dbReference type="PANTHER" id="PTHR33086:SF58">
    <property type="entry name" value="DUF1618 DOMAIN-CONTAINING PROTEIN"/>
    <property type="match status" value="1"/>
</dbReference>
<evidence type="ECO:0000256" key="1">
    <source>
        <dbReference type="SAM" id="MobiDB-lite"/>
    </source>
</evidence>
<organism evidence="3 4">
    <name type="scientific">Eragrostis curvula</name>
    <name type="common">weeping love grass</name>
    <dbReference type="NCBI Taxonomy" id="38414"/>
    <lineage>
        <taxon>Eukaryota</taxon>
        <taxon>Viridiplantae</taxon>
        <taxon>Streptophyta</taxon>
        <taxon>Embryophyta</taxon>
        <taxon>Tracheophyta</taxon>
        <taxon>Spermatophyta</taxon>
        <taxon>Magnoliopsida</taxon>
        <taxon>Liliopsida</taxon>
        <taxon>Poales</taxon>
        <taxon>Poaceae</taxon>
        <taxon>PACMAD clade</taxon>
        <taxon>Chloridoideae</taxon>
        <taxon>Eragrostideae</taxon>
        <taxon>Eragrostidinae</taxon>
        <taxon>Eragrostis</taxon>
    </lineage>
</organism>
<dbReference type="AlphaFoldDB" id="A0A5J9U9M2"/>
<feature type="region of interest" description="Disordered" evidence="1">
    <location>
        <begin position="1"/>
        <end position="25"/>
    </location>
</feature>
<comment type="caution">
    <text evidence="3">The sequence shown here is derived from an EMBL/GenBank/DDBJ whole genome shotgun (WGS) entry which is preliminary data.</text>
</comment>
<evidence type="ECO:0000313" key="4">
    <source>
        <dbReference type="Proteomes" id="UP000324897"/>
    </source>
</evidence>
<feature type="non-terminal residue" evidence="3">
    <location>
        <position position="1"/>
    </location>
</feature>
<dbReference type="Pfam" id="PF07762">
    <property type="entry name" value="DUF1618"/>
    <property type="match status" value="1"/>
</dbReference>
<gene>
    <name evidence="3" type="ORF">EJB05_36071</name>
</gene>
<dbReference type="Proteomes" id="UP000324897">
    <property type="component" value="Chromosome 7"/>
</dbReference>
<feature type="region of interest" description="Disordered" evidence="1">
    <location>
        <begin position="406"/>
        <end position="431"/>
    </location>
</feature>
<sequence length="431" mass="47247">MSEAAESSRARPVKPDDEEVVGEDTRARKRKWVALAAVPVVVGSKDERAEKIAAGTDVFVDIREPPAPSYLLLPGRVARKVPGRLPRILATHSSGRLLFHATAASEDGVDATAGYFLCDGRARTATRLPAVPVARLGVDLAPDRTIGLLSDPRHAGQYVVAQLHAAAGIIPENMLYYSTNSGEWEIKQLVGAASPDHQAWGAQDVSEDGNLWCVDADHGCILSCDAFAEHPQLRQLPFPFGRDNQPVVRAPVARRQYVGVSEGSLRYVEIGGSKEKPAVRGWTYRTGAEAAGWQVEYNVPLEAIWSGKGGRSAMRKKDHIEVQLIDPTNRHVVYFSVGKKLFQVEVPAHRVMKQLYMTDPCQIVAWELPPSLFDAHSEFVLTDESAADEGPMPLVPNSNIRRLQAEGLERAPDDTEWNKPSMLVENNRSSS</sequence>
<evidence type="ECO:0000313" key="3">
    <source>
        <dbReference type="EMBL" id="TVU19891.1"/>
    </source>
</evidence>
<evidence type="ECO:0000259" key="2">
    <source>
        <dbReference type="Pfam" id="PF07762"/>
    </source>
</evidence>
<dbReference type="Gramene" id="TVU19891">
    <property type="protein sequence ID" value="TVU19891"/>
    <property type="gene ID" value="EJB05_36071"/>
</dbReference>
<reference evidence="3 4" key="1">
    <citation type="journal article" date="2019" name="Sci. Rep.">
        <title>A high-quality genome of Eragrostis curvula grass provides insights into Poaceae evolution and supports new strategies to enhance forage quality.</title>
        <authorList>
            <person name="Carballo J."/>
            <person name="Santos B.A.C.M."/>
            <person name="Zappacosta D."/>
            <person name="Garbus I."/>
            <person name="Selva J.P."/>
            <person name="Gallo C.A."/>
            <person name="Diaz A."/>
            <person name="Albertini E."/>
            <person name="Caccamo M."/>
            <person name="Echenique V."/>
        </authorList>
    </citation>
    <scope>NUCLEOTIDE SEQUENCE [LARGE SCALE GENOMIC DNA]</scope>
    <source>
        <strain evidence="4">cv. Victoria</strain>
        <tissue evidence="3">Leaf</tissue>
    </source>
</reference>
<dbReference type="InterPro" id="IPR011676">
    <property type="entry name" value="DUF1618"/>
</dbReference>
<protein>
    <recommendedName>
        <fullName evidence="2">DUF1618 domain-containing protein</fullName>
    </recommendedName>
</protein>
<name>A0A5J9U9M2_9POAL</name>
<dbReference type="PANTHER" id="PTHR33086">
    <property type="entry name" value="OS05G0468200 PROTEIN-RELATED"/>
    <property type="match status" value="1"/>
</dbReference>
<feature type="compositionally biased region" description="Basic and acidic residues" evidence="1">
    <location>
        <begin position="406"/>
        <end position="417"/>
    </location>
</feature>
<dbReference type="OrthoDB" id="667586at2759"/>
<accession>A0A5J9U9M2</accession>
<dbReference type="EMBL" id="RWGY01000029">
    <property type="protein sequence ID" value="TVU19891.1"/>
    <property type="molecule type" value="Genomic_DNA"/>
</dbReference>
<keyword evidence="4" id="KW-1185">Reference proteome</keyword>
<feature type="compositionally biased region" description="Basic and acidic residues" evidence="1">
    <location>
        <begin position="1"/>
        <end position="15"/>
    </location>
</feature>
<feature type="domain" description="DUF1618" evidence="2">
    <location>
        <begin position="215"/>
        <end position="334"/>
    </location>
</feature>